<reference evidence="3 4" key="1">
    <citation type="journal article" date="2018" name="Evol. Lett.">
        <title>Horizontal gene cluster transfer increased hallucinogenic mushroom diversity.</title>
        <authorList>
            <person name="Reynolds H.T."/>
            <person name="Vijayakumar V."/>
            <person name="Gluck-Thaler E."/>
            <person name="Korotkin H.B."/>
            <person name="Matheny P.B."/>
            <person name="Slot J.C."/>
        </authorList>
    </citation>
    <scope>NUCLEOTIDE SEQUENCE [LARGE SCALE GENOMIC DNA]</scope>
    <source>
        <strain evidence="3 4">SRW20</strain>
    </source>
</reference>
<protein>
    <recommendedName>
        <fullName evidence="2">CHAT domain-containing protein</fullName>
    </recommendedName>
</protein>
<dbReference type="STRING" id="231916.A0A409W777"/>
<feature type="compositionally biased region" description="Polar residues" evidence="1">
    <location>
        <begin position="8"/>
        <end position="23"/>
    </location>
</feature>
<proteinExistence type="predicted"/>
<dbReference type="InterPro" id="IPR024983">
    <property type="entry name" value="CHAT_dom"/>
</dbReference>
<feature type="domain" description="CHAT" evidence="2">
    <location>
        <begin position="995"/>
        <end position="1256"/>
    </location>
</feature>
<sequence length="1270" mass="139601">MSRPLNEGMSSDSKGATPSNLPTKSGPGFEASTVLPDTNASKSISEGGPSGDPQSHNSSVGTDSSESGQEARAPKSPTPEIMLRDLGDKFNQLASLMNLSPATAKEEFHAAALPSYQGSDLMKGRSKVALPAATKEWTSELVDEVEQAFKTMDVLQDTARKASSPTSSPPSSAPSSSAAGGRTSNQPDFLGRIGSLFQAFVPQSSQSQSSTSPSSNSLLPPQKMMDMSHKSIVTNPVVLQLALHQLGSHMQQLPPNEPLYLYCQSICGLLLLHLYELTFKDEHLYGGVGATSMALSAVDMANPGSMIVNIPTFLRNWAYGQRLLAQEDGDISKLDAAVALLTTTWNIYKDIESISQHAKGLWRSELGACLLDRYSATGAIPDLNDAIEHLQTLSEQGHMVPRLGLTYYERFLHLGNLDDLDRALHYSRTQFIGGDPLARSKFSEPTDYDEIMARHLYGLVLAQRFNMTLDTGDLDRAVESCRNALTALSPSHPMRSHWQADLAWILFTRYEARDEPKDLQSAKEMAQTAIQIFDSGPGRKLGRHTRMPHPAIYGYLLCVDGEKTGDIAKIEEGTRHLLKSRKNFSGPPFLESRIEYYISEAYLAQFKLIKERSSKLEILSSIIHHAMLAFSKASENSPQRYSIGLHLGDMQIVQYEHTKVQEHLHDAIAHLCTVALSSTWPSIRLEAAVKWADATDLLGGDGTIGALEVALDILPSLAWAGNHMPVQFRMLQTQQSRIASRAVVHALDAGDAAKAVRYLEQGRNIIWAQSLQLRSNQLTTEDRRDQEQKFLARYLSQQQHASRTPAMTSSKFSQNLAEKLKILEERGAPPEFQNLLRSLEAMHSQVQQKMVELAGSEKVESDAAAIDQLKSDFTESYRDASLHNAARRWQELQKSVEEVDGMLSADLHLSTNDTDLIEILQRGSIVILNVHGARCDAIVISASGASVDFGHLPLKGVSGEEAQSWAETIRQGLYDISQGDMAFSDFEEAILIPILQCLWSGVAHPVLEFLKGRKAPKRIWWYPTGSFAFLPIHAASPCEGDEPGVMELAVSSYIPSIHSLLRAHRSPKSSFHILAVGQPHTPGFGALAFVQKELNAINNSMKQNADKLTRIVGNDATTYVVMKSLPEHTAFHYAGHASQNEAYPFHSAFHLHDGPFQLSKLMNLDLSRMQFAYLSACLTSTGDFTLPDECIHLAAGMQFAGVRSLIATTWSVEDRAASMMTAKVYKELLKDGLDKVQAEDTAEALHQAILSMKESKVPLTFLVPFIHLGV</sequence>
<feature type="region of interest" description="Disordered" evidence="1">
    <location>
        <begin position="157"/>
        <end position="185"/>
    </location>
</feature>
<gene>
    <name evidence="3" type="ORF">CVT26_000942</name>
</gene>
<dbReference type="OrthoDB" id="9991317at2759"/>
<dbReference type="Pfam" id="PF12770">
    <property type="entry name" value="CHAT"/>
    <property type="match status" value="1"/>
</dbReference>
<evidence type="ECO:0000313" key="4">
    <source>
        <dbReference type="Proteomes" id="UP000284706"/>
    </source>
</evidence>
<accession>A0A409W777</accession>
<dbReference type="Gene3D" id="1.25.40.10">
    <property type="entry name" value="Tetratricopeptide repeat domain"/>
    <property type="match status" value="1"/>
</dbReference>
<feature type="region of interest" description="Disordered" evidence="1">
    <location>
        <begin position="1"/>
        <end position="82"/>
    </location>
</feature>
<dbReference type="InterPro" id="IPR011990">
    <property type="entry name" value="TPR-like_helical_dom_sf"/>
</dbReference>
<keyword evidence="4" id="KW-1185">Reference proteome</keyword>
<dbReference type="InParanoid" id="A0A409W777"/>
<dbReference type="EMBL" id="NHYE01005343">
    <property type="protein sequence ID" value="PPQ74391.1"/>
    <property type="molecule type" value="Genomic_DNA"/>
</dbReference>
<evidence type="ECO:0000313" key="3">
    <source>
        <dbReference type="EMBL" id="PPQ74391.1"/>
    </source>
</evidence>
<feature type="compositionally biased region" description="Polar residues" evidence="1">
    <location>
        <begin position="35"/>
        <end position="44"/>
    </location>
</feature>
<organism evidence="3 4">
    <name type="scientific">Gymnopilus dilepis</name>
    <dbReference type="NCBI Taxonomy" id="231916"/>
    <lineage>
        <taxon>Eukaryota</taxon>
        <taxon>Fungi</taxon>
        <taxon>Dikarya</taxon>
        <taxon>Basidiomycota</taxon>
        <taxon>Agaricomycotina</taxon>
        <taxon>Agaricomycetes</taxon>
        <taxon>Agaricomycetidae</taxon>
        <taxon>Agaricales</taxon>
        <taxon>Agaricineae</taxon>
        <taxon>Hymenogastraceae</taxon>
        <taxon>Gymnopilus</taxon>
    </lineage>
</organism>
<evidence type="ECO:0000256" key="1">
    <source>
        <dbReference type="SAM" id="MobiDB-lite"/>
    </source>
</evidence>
<dbReference type="AlphaFoldDB" id="A0A409W777"/>
<name>A0A409W777_9AGAR</name>
<comment type="caution">
    <text evidence="3">The sequence shown here is derived from an EMBL/GenBank/DDBJ whole genome shotgun (WGS) entry which is preliminary data.</text>
</comment>
<feature type="compositionally biased region" description="Polar residues" evidence="1">
    <location>
        <begin position="52"/>
        <end position="68"/>
    </location>
</feature>
<evidence type="ECO:0000259" key="2">
    <source>
        <dbReference type="Pfam" id="PF12770"/>
    </source>
</evidence>
<dbReference type="Proteomes" id="UP000284706">
    <property type="component" value="Unassembled WGS sequence"/>
</dbReference>